<feature type="active site" description="Proton acceptor" evidence="6">
    <location>
        <position position="377"/>
    </location>
</feature>
<comment type="similarity">
    <text evidence="2 7">Belongs to the thiolase-like superfamily. Thiolase family.</text>
</comment>
<proteinExistence type="inferred from homology"/>
<feature type="active site" description="Acyl-thioester intermediate" evidence="6">
    <location>
        <position position="117"/>
    </location>
</feature>
<dbReference type="AlphaFoldDB" id="A0A427XK60"/>
<feature type="active site" description="Proton acceptor" evidence="6">
    <location>
        <position position="414"/>
    </location>
</feature>
<dbReference type="InterPro" id="IPR002155">
    <property type="entry name" value="Thiolase"/>
</dbReference>
<dbReference type="Proteomes" id="UP000279236">
    <property type="component" value="Unassembled WGS sequence"/>
</dbReference>
<dbReference type="EMBL" id="RSCE01000010">
    <property type="protein sequence ID" value="RSH79182.1"/>
    <property type="molecule type" value="Genomic_DNA"/>
</dbReference>
<dbReference type="GO" id="GO:0010124">
    <property type="term" value="P:phenylacetate catabolic process"/>
    <property type="evidence" value="ECO:0007669"/>
    <property type="project" value="TreeGrafter"/>
</dbReference>
<dbReference type="NCBIfam" id="TIGR01930">
    <property type="entry name" value="AcCoA-C-Actrans"/>
    <property type="match status" value="1"/>
</dbReference>
<gene>
    <name evidence="11" type="ORF">EHS24_001221</name>
</gene>
<evidence type="ECO:0000256" key="3">
    <source>
        <dbReference type="ARBA" id="ARBA00022679"/>
    </source>
</evidence>
<evidence type="ECO:0000256" key="1">
    <source>
        <dbReference type="ARBA" id="ARBA00004872"/>
    </source>
</evidence>
<evidence type="ECO:0000259" key="9">
    <source>
        <dbReference type="Pfam" id="PF00108"/>
    </source>
</evidence>
<keyword evidence="4 7" id="KW-0012">Acyltransferase</keyword>
<dbReference type="InterPro" id="IPR020615">
    <property type="entry name" value="Thiolase_acyl_enz_int_AS"/>
</dbReference>
<dbReference type="SUPFAM" id="SSF53901">
    <property type="entry name" value="Thiolase-like"/>
    <property type="match status" value="1"/>
</dbReference>
<dbReference type="OrthoDB" id="5404651at2759"/>
<keyword evidence="12" id="KW-1185">Reference proteome</keyword>
<comment type="caution">
    <text evidence="11">The sequence shown here is derived from an EMBL/GenBank/DDBJ whole genome shotgun (WGS) entry which is preliminary data.</text>
</comment>
<evidence type="ECO:0000259" key="10">
    <source>
        <dbReference type="Pfam" id="PF02803"/>
    </source>
</evidence>
<dbReference type="STRING" id="105984.A0A427XK60"/>
<feature type="region of interest" description="Disordered" evidence="8">
    <location>
        <begin position="245"/>
        <end position="278"/>
    </location>
</feature>
<evidence type="ECO:0000256" key="5">
    <source>
        <dbReference type="ARBA" id="ARBA00047605"/>
    </source>
</evidence>
<dbReference type="RefSeq" id="XP_028474329.1">
    <property type="nucleotide sequence ID" value="XM_028617022.1"/>
</dbReference>
<dbReference type="Pfam" id="PF02803">
    <property type="entry name" value="Thiolase_C"/>
    <property type="match status" value="1"/>
</dbReference>
<keyword evidence="3 7" id="KW-0808">Transferase</keyword>
<dbReference type="GO" id="GO:0003988">
    <property type="term" value="F:acetyl-CoA C-acyltransferase activity"/>
    <property type="evidence" value="ECO:0007669"/>
    <property type="project" value="UniProtKB-EC"/>
</dbReference>
<dbReference type="GO" id="GO:0006635">
    <property type="term" value="P:fatty acid beta-oxidation"/>
    <property type="evidence" value="ECO:0007669"/>
    <property type="project" value="TreeGrafter"/>
</dbReference>
<dbReference type="Pfam" id="PF00108">
    <property type="entry name" value="Thiolase_N"/>
    <property type="match status" value="1"/>
</dbReference>
<accession>A0A427XK60</accession>
<sequence>MLFARAFNVSRSGARGYASARVAEVVKPKADDVVITFARRTPLTRAKKGGFRDTSADGLLYKFLKAGMAESGVKPEQVQDIIAGTCHAPSPCYEVRAASLAAGFPEETPAQAINRLCGSGLMALRHVSDSVRAGDIDIGLAVGYESMSTNPRPTPVFKEEAILNNPPSLDCAKPMGWTSEMLALEYDVSRAKQDEYGLLSHNRAEAAQKAGRFDNEIIPIETTVLSDPADPNSARETITVSQDDGIRKGLTPDKLTSARPAFKGMGDERSTGPNSSQVTDGAAMAILMRRSKAEELGLPILATHLATSVVGVTPRVMGIGPVAAIPAVLKRTGLTTEDVDLYEINEAFGSMYAYSVEKLGLDINKVNVNGGAIALGHPLGATGVRQVATGVSEILRRKAESGSQDKQILVTSMCIGSGMGAAGVFVV</sequence>
<feature type="domain" description="Thiolase C-terminal" evidence="10">
    <location>
        <begin position="299"/>
        <end position="425"/>
    </location>
</feature>
<dbReference type="PROSITE" id="PS00098">
    <property type="entry name" value="THIOLASE_1"/>
    <property type="match status" value="1"/>
</dbReference>
<comment type="pathway">
    <text evidence="1">Lipid metabolism; fatty acid metabolism.</text>
</comment>
<organism evidence="11 12">
    <name type="scientific">Apiotrichum porosum</name>
    <dbReference type="NCBI Taxonomy" id="105984"/>
    <lineage>
        <taxon>Eukaryota</taxon>
        <taxon>Fungi</taxon>
        <taxon>Dikarya</taxon>
        <taxon>Basidiomycota</taxon>
        <taxon>Agaricomycotina</taxon>
        <taxon>Tremellomycetes</taxon>
        <taxon>Trichosporonales</taxon>
        <taxon>Trichosporonaceae</taxon>
        <taxon>Apiotrichum</taxon>
    </lineage>
</organism>
<evidence type="ECO:0000256" key="8">
    <source>
        <dbReference type="SAM" id="MobiDB-lite"/>
    </source>
</evidence>
<dbReference type="InterPro" id="IPR050215">
    <property type="entry name" value="Thiolase-like_sf_Thiolase"/>
</dbReference>
<dbReference type="InterPro" id="IPR020617">
    <property type="entry name" value="Thiolase_C"/>
</dbReference>
<dbReference type="CDD" id="cd00751">
    <property type="entry name" value="thiolase"/>
    <property type="match status" value="1"/>
</dbReference>
<dbReference type="InterPro" id="IPR020616">
    <property type="entry name" value="Thiolase_N"/>
</dbReference>
<evidence type="ECO:0000256" key="7">
    <source>
        <dbReference type="RuleBase" id="RU003557"/>
    </source>
</evidence>
<reference evidence="11 12" key="1">
    <citation type="submission" date="2018-11" db="EMBL/GenBank/DDBJ databases">
        <title>Genome sequence of Apiotrichum porosum DSM 27194.</title>
        <authorList>
            <person name="Aliyu H."/>
            <person name="Gorte O."/>
            <person name="Ochsenreither K."/>
        </authorList>
    </citation>
    <scope>NUCLEOTIDE SEQUENCE [LARGE SCALE GENOMIC DNA]</scope>
    <source>
        <strain evidence="11 12">DSM 27194</strain>
    </source>
</reference>
<evidence type="ECO:0000313" key="11">
    <source>
        <dbReference type="EMBL" id="RSH79182.1"/>
    </source>
</evidence>
<dbReference type="Gene3D" id="3.40.47.10">
    <property type="match status" value="2"/>
</dbReference>
<dbReference type="PIRSF" id="PIRSF000429">
    <property type="entry name" value="Ac-CoA_Ac_transf"/>
    <property type="match status" value="1"/>
</dbReference>
<dbReference type="GeneID" id="39585764"/>
<dbReference type="PANTHER" id="PTHR43853:SF10">
    <property type="entry name" value="ACETYL-COA C-ACETYLTRANSFERASE"/>
    <property type="match status" value="1"/>
</dbReference>
<feature type="domain" description="Thiolase N-terminal" evidence="9">
    <location>
        <begin position="33"/>
        <end position="291"/>
    </location>
</feature>
<dbReference type="InterPro" id="IPR020613">
    <property type="entry name" value="Thiolase_CS"/>
</dbReference>
<dbReference type="PANTHER" id="PTHR43853">
    <property type="entry name" value="3-KETOACYL-COA THIOLASE, PEROXISOMAL"/>
    <property type="match status" value="1"/>
</dbReference>
<name>A0A427XK60_9TREE</name>
<evidence type="ECO:0000256" key="4">
    <source>
        <dbReference type="ARBA" id="ARBA00023315"/>
    </source>
</evidence>
<evidence type="ECO:0000256" key="6">
    <source>
        <dbReference type="PIRSR" id="PIRSR000429-1"/>
    </source>
</evidence>
<protein>
    <recommendedName>
        <fullName evidence="13">3-ketoacyl-CoA thiolase with broad chain length specificity</fullName>
    </recommendedName>
</protein>
<dbReference type="GO" id="GO:0005777">
    <property type="term" value="C:peroxisome"/>
    <property type="evidence" value="ECO:0007669"/>
    <property type="project" value="TreeGrafter"/>
</dbReference>
<dbReference type="InterPro" id="IPR016039">
    <property type="entry name" value="Thiolase-like"/>
</dbReference>
<evidence type="ECO:0008006" key="13">
    <source>
        <dbReference type="Google" id="ProtNLM"/>
    </source>
</evidence>
<evidence type="ECO:0000256" key="2">
    <source>
        <dbReference type="ARBA" id="ARBA00010982"/>
    </source>
</evidence>
<comment type="catalytic activity">
    <reaction evidence="5">
        <text>an acyl-CoA + acetyl-CoA = a 3-oxoacyl-CoA + CoA</text>
        <dbReference type="Rhea" id="RHEA:21564"/>
        <dbReference type="ChEBI" id="CHEBI:57287"/>
        <dbReference type="ChEBI" id="CHEBI:57288"/>
        <dbReference type="ChEBI" id="CHEBI:58342"/>
        <dbReference type="ChEBI" id="CHEBI:90726"/>
        <dbReference type="EC" id="2.3.1.16"/>
    </reaction>
</comment>
<evidence type="ECO:0000313" key="12">
    <source>
        <dbReference type="Proteomes" id="UP000279236"/>
    </source>
</evidence>
<dbReference type="PROSITE" id="PS00737">
    <property type="entry name" value="THIOLASE_2"/>
    <property type="match status" value="1"/>
</dbReference>